<gene>
    <name evidence="5" type="ORF">ACFPFW_01535</name>
</gene>
<dbReference type="PROSITE" id="PS51352">
    <property type="entry name" value="THIOREDOXIN_2"/>
    <property type="match status" value="1"/>
</dbReference>
<accession>A0ABV9YV63</accession>
<evidence type="ECO:0000259" key="4">
    <source>
        <dbReference type="PROSITE" id="PS51352"/>
    </source>
</evidence>
<keyword evidence="6" id="KW-1185">Reference proteome</keyword>
<comment type="similarity">
    <text evidence="2">Belongs to the thioredoxin family. DsbA subfamily.</text>
</comment>
<feature type="compositionally biased region" description="Low complexity" evidence="3">
    <location>
        <begin position="32"/>
        <end position="56"/>
    </location>
</feature>
<comment type="function">
    <text evidence="1">May be required for disulfide bond formation in some proteins.</text>
</comment>
<dbReference type="RefSeq" id="WP_114955462.1">
    <property type="nucleotide sequence ID" value="NZ_JBHSJF010000001.1"/>
</dbReference>
<reference evidence="6" key="1">
    <citation type="journal article" date="2019" name="Int. J. Syst. Evol. Microbiol.">
        <title>The Global Catalogue of Microorganisms (GCM) 10K type strain sequencing project: providing services to taxonomists for standard genome sequencing and annotation.</title>
        <authorList>
            <consortium name="The Broad Institute Genomics Platform"/>
            <consortium name="The Broad Institute Genome Sequencing Center for Infectious Disease"/>
            <person name="Wu L."/>
            <person name="Ma J."/>
        </authorList>
    </citation>
    <scope>NUCLEOTIDE SEQUENCE [LARGE SCALE GENOMIC DNA]</scope>
    <source>
        <strain evidence="6">CGMCC 1.16444</strain>
    </source>
</reference>
<protein>
    <submittedName>
        <fullName evidence="5">DsbA family protein</fullName>
    </submittedName>
</protein>
<feature type="region of interest" description="Disordered" evidence="3">
    <location>
        <begin position="32"/>
        <end position="77"/>
    </location>
</feature>
<name>A0ABV9YV63_9HYPH</name>
<feature type="domain" description="Thioredoxin" evidence="4">
    <location>
        <begin position="48"/>
        <end position="244"/>
    </location>
</feature>
<evidence type="ECO:0000256" key="3">
    <source>
        <dbReference type="SAM" id="MobiDB-lite"/>
    </source>
</evidence>
<evidence type="ECO:0000313" key="5">
    <source>
        <dbReference type="EMBL" id="MFC5066695.1"/>
    </source>
</evidence>
<dbReference type="PANTHER" id="PTHR13887">
    <property type="entry name" value="GLUTATHIONE S-TRANSFERASE KAPPA"/>
    <property type="match status" value="1"/>
</dbReference>
<dbReference type="SUPFAM" id="SSF52833">
    <property type="entry name" value="Thioredoxin-like"/>
    <property type="match status" value="1"/>
</dbReference>
<sequence>MKRSILFAVLAAVVLVAGVVLYSQFGNQNPISSSVTSDSSDDASSNSTPAASSVPAQEADASTTSTQDLMAPGPLPDQAVGDANAPITIIEYASLTCPHCAHFHETTYPELKKRYIDTGKVRFIFREFPLDNYATAGFMLARCGGDGKYFPILEAFFNKQEELMKAANPFDWIQGFGKQVGFTQESLDSCLSNQQLLDSVMAVRQRAAEKLGVSSTPTFFINGKVKRGAMTIEELDKELEPLLRS</sequence>
<comment type="caution">
    <text evidence="5">The sequence shown here is derived from an EMBL/GenBank/DDBJ whole genome shotgun (WGS) entry which is preliminary data.</text>
</comment>
<proteinExistence type="inferred from homology"/>
<dbReference type="InterPro" id="IPR036249">
    <property type="entry name" value="Thioredoxin-like_sf"/>
</dbReference>
<dbReference type="PANTHER" id="PTHR13887:SF56">
    <property type="entry name" value="THIOREDOXIN-LIKE REDUCTASE RV2466C"/>
    <property type="match status" value="1"/>
</dbReference>
<organism evidence="5 6">
    <name type="scientific">Flaviflagellibacter deserti</name>
    <dbReference type="NCBI Taxonomy" id="2267266"/>
    <lineage>
        <taxon>Bacteria</taxon>
        <taxon>Pseudomonadati</taxon>
        <taxon>Pseudomonadota</taxon>
        <taxon>Alphaproteobacteria</taxon>
        <taxon>Hyphomicrobiales</taxon>
        <taxon>Flaviflagellibacter</taxon>
    </lineage>
</organism>
<dbReference type="Pfam" id="PF13462">
    <property type="entry name" value="Thioredoxin_4"/>
    <property type="match status" value="1"/>
</dbReference>
<dbReference type="InterPro" id="IPR013766">
    <property type="entry name" value="Thioredoxin_domain"/>
</dbReference>
<evidence type="ECO:0000256" key="1">
    <source>
        <dbReference type="ARBA" id="ARBA00003565"/>
    </source>
</evidence>
<dbReference type="Gene3D" id="3.40.30.10">
    <property type="entry name" value="Glutaredoxin"/>
    <property type="match status" value="1"/>
</dbReference>
<evidence type="ECO:0000313" key="6">
    <source>
        <dbReference type="Proteomes" id="UP001595796"/>
    </source>
</evidence>
<dbReference type="InterPro" id="IPR012336">
    <property type="entry name" value="Thioredoxin-like_fold"/>
</dbReference>
<dbReference type="Proteomes" id="UP001595796">
    <property type="component" value="Unassembled WGS sequence"/>
</dbReference>
<dbReference type="EMBL" id="JBHSJF010000001">
    <property type="protein sequence ID" value="MFC5066695.1"/>
    <property type="molecule type" value="Genomic_DNA"/>
</dbReference>
<evidence type="ECO:0000256" key="2">
    <source>
        <dbReference type="ARBA" id="ARBA00005791"/>
    </source>
</evidence>